<feature type="compositionally biased region" description="Polar residues" evidence="1">
    <location>
        <begin position="1"/>
        <end position="21"/>
    </location>
</feature>
<feature type="transmembrane region" description="Helical" evidence="2">
    <location>
        <begin position="93"/>
        <end position="112"/>
    </location>
</feature>
<feature type="transmembrane region" description="Helical" evidence="2">
    <location>
        <begin position="224"/>
        <end position="242"/>
    </location>
</feature>
<dbReference type="InterPro" id="IPR050879">
    <property type="entry name" value="Acyltransferase_3"/>
</dbReference>
<dbReference type="Proteomes" id="UP001500200">
    <property type="component" value="Unassembled WGS sequence"/>
</dbReference>
<feature type="transmembrane region" description="Helical" evidence="2">
    <location>
        <begin position="191"/>
        <end position="212"/>
    </location>
</feature>
<feature type="transmembrane region" description="Helical" evidence="2">
    <location>
        <begin position="254"/>
        <end position="273"/>
    </location>
</feature>
<protein>
    <submittedName>
        <fullName evidence="5">Acyltransferase family protein</fullName>
    </submittedName>
</protein>
<evidence type="ECO:0000259" key="3">
    <source>
        <dbReference type="Pfam" id="PF01757"/>
    </source>
</evidence>
<feature type="transmembrane region" description="Helical" evidence="2">
    <location>
        <begin position="317"/>
        <end position="333"/>
    </location>
</feature>
<keyword evidence="6" id="KW-1185">Reference proteome</keyword>
<feature type="domain" description="Acyltransferase 3" evidence="3">
    <location>
        <begin position="29"/>
        <end position="359"/>
    </location>
</feature>
<keyword evidence="2" id="KW-0812">Transmembrane</keyword>
<feature type="region of interest" description="Disordered" evidence="1">
    <location>
        <begin position="1"/>
        <end position="23"/>
    </location>
</feature>
<feature type="domain" description="SGNH" evidence="4">
    <location>
        <begin position="467"/>
        <end position="677"/>
    </location>
</feature>
<name>A0ABP9S7I0_9MICC</name>
<dbReference type="Pfam" id="PF19040">
    <property type="entry name" value="SGNH"/>
    <property type="match status" value="1"/>
</dbReference>
<keyword evidence="2" id="KW-0472">Membrane</keyword>
<comment type="caution">
    <text evidence="5">The sequence shown here is derived from an EMBL/GenBank/DDBJ whole genome shotgun (WGS) entry which is preliminary data.</text>
</comment>
<dbReference type="Pfam" id="PF01757">
    <property type="entry name" value="Acyl_transf_3"/>
    <property type="match status" value="1"/>
</dbReference>
<reference evidence="6" key="1">
    <citation type="journal article" date="2019" name="Int. J. Syst. Evol. Microbiol.">
        <title>The Global Catalogue of Microorganisms (GCM) 10K type strain sequencing project: providing services to taxonomists for standard genome sequencing and annotation.</title>
        <authorList>
            <consortium name="The Broad Institute Genomics Platform"/>
            <consortium name="The Broad Institute Genome Sequencing Center for Infectious Disease"/>
            <person name="Wu L."/>
            <person name="Ma J."/>
        </authorList>
    </citation>
    <scope>NUCLEOTIDE SEQUENCE [LARGE SCALE GENOMIC DNA]</scope>
    <source>
        <strain evidence="6">JCM 18514</strain>
    </source>
</reference>
<dbReference type="GO" id="GO:0016746">
    <property type="term" value="F:acyltransferase activity"/>
    <property type="evidence" value="ECO:0007669"/>
    <property type="project" value="UniProtKB-KW"/>
</dbReference>
<evidence type="ECO:0000259" key="4">
    <source>
        <dbReference type="Pfam" id="PF19040"/>
    </source>
</evidence>
<dbReference type="InterPro" id="IPR043968">
    <property type="entry name" value="SGNH"/>
</dbReference>
<feature type="transmembrane region" description="Helical" evidence="2">
    <location>
        <begin position="279"/>
        <end position="296"/>
    </location>
</feature>
<evidence type="ECO:0000256" key="2">
    <source>
        <dbReference type="SAM" id="Phobius"/>
    </source>
</evidence>
<proteinExistence type="predicted"/>
<keyword evidence="5" id="KW-0808">Transferase</keyword>
<sequence>MVSTVQTAASIKGQSRSSITSRKSKFRPEIQGLRSLAVLMVVSYHVWFGRVSGGVDVFLLVSAFLMTLQFASRYEQGRPMDLLRHWLHLFRRLLPAAVVVLLGTLAAIFVVLPKTRWAALVDQVWASLFYVQNWLLQREAVNYYAADHSQASPLQHFWSLSIQAQVFILWPVIFALVALACKKYRLRYRVALLYVFGLLFAVSLTYSVIATATDQTTAYFDTFARLWEFAIGTLVALILPALRFSKPVRVMMGWVGILAMLSCGIVLQVQTAFPGFVALWPTLAAACVIVAGQTGSRFGVDRILSSKPLVRLGDNSYALYLWHWPLLVISLIWTGKDHAGWLSGTVIIAAALVLAFLTTKFVEKPLREWKWPEVNRRRAAIAMVACLAVAVVPLLAFNVQQYVSAKIAMAQAEKDNPGAAALVPGYVNEVSPKAALLPTPEKLPQDWAGLSDQCSGDLKPASNVLQPGCNQNSQPAGSDRTILALGDSHAQQWLAALAPLAEQEQWRLYNLLLGGCPFTVDTSGLSSECKDFDDAVRQQIDEHPPSAVFLVGTAAVPSSPDEKLTVGFEDTVKMLTDKGISVIAVRDNPRFDFNMADCVVTKGQHSPDCNPGEAQLLAPQNPLASLQGKYVGLSILDMTDLICNGGECPGVVGNTFVYLDNNHLSKTYVASMAPMFRDRWLAATGWS</sequence>
<dbReference type="InterPro" id="IPR002656">
    <property type="entry name" value="Acyl_transf_3_dom"/>
</dbReference>
<gene>
    <name evidence="5" type="ORF">GCM10023346_14330</name>
</gene>
<feature type="transmembrane region" description="Helical" evidence="2">
    <location>
        <begin position="379"/>
        <end position="399"/>
    </location>
</feature>
<keyword evidence="5" id="KW-0012">Acyltransferase</keyword>
<keyword evidence="2" id="KW-1133">Transmembrane helix</keyword>
<dbReference type="EMBL" id="BAABKK010000010">
    <property type="protein sequence ID" value="GAA5192421.1"/>
    <property type="molecule type" value="Genomic_DNA"/>
</dbReference>
<feature type="transmembrane region" description="Helical" evidence="2">
    <location>
        <begin position="339"/>
        <end position="358"/>
    </location>
</feature>
<dbReference type="PANTHER" id="PTHR23028">
    <property type="entry name" value="ACETYLTRANSFERASE"/>
    <property type="match status" value="1"/>
</dbReference>
<evidence type="ECO:0000313" key="5">
    <source>
        <dbReference type="EMBL" id="GAA5192421.1"/>
    </source>
</evidence>
<organism evidence="5 6">
    <name type="scientific">Arthrobacter gyeryongensis</name>
    <dbReference type="NCBI Taxonomy" id="1650592"/>
    <lineage>
        <taxon>Bacteria</taxon>
        <taxon>Bacillati</taxon>
        <taxon>Actinomycetota</taxon>
        <taxon>Actinomycetes</taxon>
        <taxon>Micrococcales</taxon>
        <taxon>Micrococcaceae</taxon>
        <taxon>Arthrobacter</taxon>
    </lineage>
</organism>
<evidence type="ECO:0000313" key="6">
    <source>
        <dbReference type="Proteomes" id="UP001500200"/>
    </source>
</evidence>
<feature type="transmembrane region" description="Helical" evidence="2">
    <location>
        <begin position="54"/>
        <end position="72"/>
    </location>
</feature>
<evidence type="ECO:0000256" key="1">
    <source>
        <dbReference type="SAM" id="MobiDB-lite"/>
    </source>
</evidence>
<feature type="transmembrane region" description="Helical" evidence="2">
    <location>
        <begin position="157"/>
        <end position="179"/>
    </location>
</feature>
<accession>A0ABP9S7I0</accession>
<dbReference type="PANTHER" id="PTHR23028:SF53">
    <property type="entry name" value="ACYL_TRANSF_3 DOMAIN-CONTAINING PROTEIN"/>
    <property type="match status" value="1"/>
</dbReference>